<reference evidence="2" key="1">
    <citation type="submission" date="2018-05" db="EMBL/GenBank/DDBJ databases">
        <authorList>
            <person name="Lanie J.A."/>
            <person name="Ng W.-L."/>
            <person name="Kazmierczak K.M."/>
            <person name="Andrzejewski T.M."/>
            <person name="Davidsen T.M."/>
            <person name="Wayne K.J."/>
            <person name="Tettelin H."/>
            <person name="Glass J.I."/>
            <person name="Rusch D."/>
            <person name="Podicherti R."/>
            <person name="Tsui H.-C.T."/>
            <person name="Winkler M.E."/>
        </authorList>
    </citation>
    <scope>NUCLEOTIDE SEQUENCE</scope>
</reference>
<dbReference type="Pfam" id="PF00534">
    <property type="entry name" value="Glycos_transf_1"/>
    <property type="match status" value="1"/>
</dbReference>
<proteinExistence type="predicted"/>
<feature type="non-terminal residue" evidence="2">
    <location>
        <position position="1"/>
    </location>
</feature>
<dbReference type="SUPFAM" id="SSF53756">
    <property type="entry name" value="UDP-Glycosyltransferase/glycogen phosphorylase"/>
    <property type="match status" value="1"/>
</dbReference>
<dbReference type="EMBL" id="UINC01058888">
    <property type="protein sequence ID" value="SVB81670.1"/>
    <property type="molecule type" value="Genomic_DNA"/>
</dbReference>
<dbReference type="Gene3D" id="3.40.50.2000">
    <property type="entry name" value="Glycogen Phosphorylase B"/>
    <property type="match status" value="2"/>
</dbReference>
<feature type="domain" description="Glycosyl transferase family 1" evidence="1">
    <location>
        <begin position="179"/>
        <end position="339"/>
    </location>
</feature>
<organism evidence="2">
    <name type="scientific">marine metagenome</name>
    <dbReference type="NCBI Taxonomy" id="408172"/>
    <lineage>
        <taxon>unclassified sequences</taxon>
        <taxon>metagenomes</taxon>
        <taxon>ecological metagenomes</taxon>
    </lineage>
</organism>
<dbReference type="GO" id="GO:0016757">
    <property type="term" value="F:glycosyltransferase activity"/>
    <property type="evidence" value="ECO:0007669"/>
    <property type="project" value="InterPro"/>
</dbReference>
<dbReference type="PANTHER" id="PTHR12526">
    <property type="entry name" value="GLYCOSYLTRANSFERASE"/>
    <property type="match status" value="1"/>
</dbReference>
<name>A0A382H325_9ZZZZ</name>
<gene>
    <name evidence="2" type="ORF">METZ01_LOCUS234524</name>
</gene>
<protein>
    <recommendedName>
        <fullName evidence="1">Glycosyl transferase family 1 domain-containing protein</fullName>
    </recommendedName>
</protein>
<dbReference type="AlphaFoldDB" id="A0A382H325"/>
<evidence type="ECO:0000259" key="1">
    <source>
        <dbReference type="Pfam" id="PF00534"/>
    </source>
</evidence>
<sequence>HHNVQILTYWDQNRTDWLLGTTLKANNNSTSYLFEGVNINKIGFLWDEKIKMVPYLLSYYGFMSWSIKGLSRLILEKFKQMQDGIDLVHNVRIGREPLSFASYEFAKKKDIPFVLTPIHHPKWEGWPYNEYVNLYKLADLIIALTKKEKETLMRLGVKEEKIIITGIGPLLSPYKCKTDFKEKFNIKGAMILFLGQHFKYKGYREILKSAKMVWAKFPDTYFVFIGPQYKNAKKFFDLFKNEKRIVSLGFVNLEEKTNAIASCDIFCLPSTQESFGGVYTEAWSFKKPVIGCNIPAVSEVIDDGLNGFLISQDPQEISDKIILLLEDEKLRENFGQSGYDKVNKKYSWDRLSTMTDSAYKNLVD</sequence>
<evidence type="ECO:0000313" key="2">
    <source>
        <dbReference type="EMBL" id="SVB81670.1"/>
    </source>
</evidence>
<dbReference type="InterPro" id="IPR001296">
    <property type="entry name" value="Glyco_trans_1"/>
</dbReference>
<accession>A0A382H325</accession>
<dbReference type="CDD" id="cd03801">
    <property type="entry name" value="GT4_PimA-like"/>
    <property type="match status" value="1"/>
</dbReference>